<feature type="region of interest" description="Disordered" evidence="1">
    <location>
        <begin position="176"/>
        <end position="209"/>
    </location>
</feature>
<evidence type="ECO:0000313" key="2">
    <source>
        <dbReference type="EMBL" id="KEF56901.1"/>
    </source>
</evidence>
<reference evidence="2 3" key="1">
    <citation type="submission" date="2013-03" db="EMBL/GenBank/DDBJ databases">
        <title>The Genome Sequence of Exophiala aquamarina CBS 119918.</title>
        <authorList>
            <consortium name="The Broad Institute Genomics Platform"/>
            <person name="Cuomo C."/>
            <person name="de Hoog S."/>
            <person name="Gorbushina A."/>
            <person name="Walker B."/>
            <person name="Young S.K."/>
            <person name="Zeng Q."/>
            <person name="Gargeya S."/>
            <person name="Fitzgerald M."/>
            <person name="Haas B."/>
            <person name="Abouelleil A."/>
            <person name="Allen A.W."/>
            <person name="Alvarado L."/>
            <person name="Arachchi H.M."/>
            <person name="Berlin A.M."/>
            <person name="Chapman S.B."/>
            <person name="Gainer-Dewar J."/>
            <person name="Goldberg J."/>
            <person name="Griggs A."/>
            <person name="Gujja S."/>
            <person name="Hansen M."/>
            <person name="Howarth C."/>
            <person name="Imamovic A."/>
            <person name="Ireland A."/>
            <person name="Larimer J."/>
            <person name="McCowan C."/>
            <person name="Murphy C."/>
            <person name="Pearson M."/>
            <person name="Poon T.W."/>
            <person name="Priest M."/>
            <person name="Roberts A."/>
            <person name="Saif S."/>
            <person name="Shea T."/>
            <person name="Sisk P."/>
            <person name="Sykes S."/>
            <person name="Wortman J."/>
            <person name="Nusbaum C."/>
            <person name="Birren B."/>
        </authorList>
    </citation>
    <scope>NUCLEOTIDE SEQUENCE [LARGE SCALE GENOMIC DNA]</scope>
    <source>
        <strain evidence="2 3">CBS 119918</strain>
    </source>
</reference>
<feature type="compositionally biased region" description="Basic and acidic residues" evidence="1">
    <location>
        <begin position="255"/>
        <end position="267"/>
    </location>
</feature>
<dbReference type="GeneID" id="25282005"/>
<evidence type="ECO:0000256" key="1">
    <source>
        <dbReference type="SAM" id="MobiDB-lite"/>
    </source>
</evidence>
<keyword evidence="3" id="KW-1185">Reference proteome</keyword>
<dbReference type="AlphaFoldDB" id="A0A072PAJ8"/>
<accession>A0A072PAJ8</accession>
<dbReference type="VEuPathDB" id="FungiDB:A1O9_07091"/>
<feature type="compositionally biased region" description="Polar residues" evidence="1">
    <location>
        <begin position="238"/>
        <end position="250"/>
    </location>
</feature>
<evidence type="ECO:0000313" key="3">
    <source>
        <dbReference type="Proteomes" id="UP000027920"/>
    </source>
</evidence>
<name>A0A072PAJ8_9EURO</name>
<sequence>MSWMDSWSRPGKHAPIPPPLYLTQGDHVAYCRTCGRVIGSRKTNRQDQNPTRYCSDRCRHRKPNAFDKKIEQTIVDLLNSEPGSGIDQTAAASKLVKGDRRIVVTCDEIGEIVFGSRHDPFKTFGRKKNRASRALGHEEEEWRSVDVIDRDESLSGHADQCMLPHDLKEGPRIRPAQTESEVNGSIGGEKGWAERHTETSEELVKRQEGQRVAEEREMIRRAARRLIAFGYSARADPSNMSKSETESPGQSRKRLVGDREHSLRDSQRKCEAVINGAVVEPSFAKGNWAIRWRETT</sequence>
<proteinExistence type="predicted"/>
<feature type="compositionally biased region" description="Basic and acidic residues" evidence="1">
    <location>
        <begin position="191"/>
        <end position="209"/>
    </location>
</feature>
<feature type="region of interest" description="Disordered" evidence="1">
    <location>
        <begin position="235"/>
        <end position="267"/>
    </location>
</feature>
<dbReference type="HOGENOM" id="CLU_070881_0_0_1"/>
<dbReference type="EMBL" id="AMGV01000005">
    <property type="protein sequence ID" value="KEF56901.1"/>
    <property type="molecule type" value="Genomic_DNA"/>
</dbReference>
<dbReference type="RefSeq" id="XP_013259491.1">
    <property type="nucleotide sequence ID" value="XM_013404037.1"/>
</dbReference>
<gene>
    <name evidence="2" type="ORF">A1O9_07091</name>
</gene>
<protein>
    <submittedName>
        <fullName evidence="2">Uncharacterized protein</fullName>
    </submittedName>
</protein>
<dbReference type="OrthoDB" id="537467at2759"/>
<comment type="caution">
    <text evidence="2">The sequence shown here is derived from an EMBL/GenBank/DDBJ whole genome shotgun (WGS) entry which is preliminary data.</text>
</comment>
<organism evidence="2 3">
    <name type="scientific">Exophiala aquamarina CBS 119918</name>
    <dbReference type="NCBI Taxonomy" id="1182545"/>
    <lineage>
        <taxon>Eukaryota</taxon>
        <taxon>Fungi</taxon>
        <taxon>Dikarya</taxon>
        <taxon>Ascomycota</taxon>
        <taxon>Pezizomycotina</taxon>
        <taxon>Eurotiomycetes</taxon>
        <taxon>Chaetothyriomycetidae</taxon>
        <taxon>Chaetothyriales</taxon>
        <taxon>Herpotrichiellaceae</taxon>
        <taxon>Exophiala</taxon>
    </lineage>
</organism>
<dbReference type="Proteomes" id="UP000027920">
    <property type="component" value="Unassembled WGS sequence"/>
</dbReference>